<dbReference type="Pfam" id="PF00106">
    <property type="entry name" value="adh_short"/>
    <property type="match status" value="1"/>
</dbReference>
<dbReference type="InterPro" id="IPR036291">
    <property type="entry name" value="NAD(P)-bd_dom_sf"/>
</dbReference>
<organism evidence="3 4">
    <name type="scientific">Ophiobolus disseminans</name>
    <dbReference type="NCBI Taxonomy" id="1469910"/>
    <lineage>
        <taxon>Eukaryota</taxon>
        <taxon>Fungi</taxon>
        <taxon>Dikarya</taxon>
        <taxon>Ascomycota</taxon>
        <taxon>Pezizomycotina</taxon>
        <taxon>Dothideomycetes</taxon>
        <taxon>Pleosporomycetidae</taxon>
        <taxon>Pleosporales</taxon>
        <taxon>Pleosporineae</taxon>
        <taxon>Phaeosphaeriaceae</taxon>
        <taxon>Ophiobolus</taxon>
    </lineage>
</organism>
<comment type="similarity">
    <text evidence="2">Belongs to the short-chain dehydrogenases/reductases (SDR) family.</text>
</comment>
<gene>
    <name evidence="3" type="ORF">CC86DRAFT_284730</name>
</gene>
<evidence type="ECO:0000313" key="4">
    <source>
        <dbReference type="Proteomes" id="UP000799424"/>
    </source>
</evidence>
<dbReference type="PRINTS" id="PR00080">
    <property type="entry name" value="SDRFAMILY"/>
</dbReference>
<dbReference type="Gene3D" id="3.40.50.720">
    <property type="entry name" value="NAD(P)-binding Rossmann-like Domain"/>
    <property type="match status" value="1"/>
</dbReference>
<dbReference type="PANTHER" id="PTHR43157:SF31">
    <property type="entry name" value="PHOSPHATIDYLINOSITOL-GLYCAN BIOSYNTHESIS CLASS F PROTEIN"/>
    <property type="match status" value="1"/>
</dbReference>
<proteinExistence type="inferred from homology"/>
<keyword evidence="4" id="KW-1185">Reference proteome</keyword>
<dbReference type="PANTHER" id="PTHR43157">
    <property type="entry name" value="PHOSPHATIDYLINOSITOL-GLYCAN BIOSYNTHESIS CLASS F PROTEIN-RELATED"/>
    <property type="match status" value="1"/>
</dbReference>
<evidence type="ECO:0000256" key="1">
    <source>
        <dbReference type="ARBA" id="ARBA00023002"/>
    </source>
</evidence>
<dbReference type="PRINTS" id="PR00081">
    <property type="entry name" value="GDHRDH"/>
</dbReference>
<dbReference type="SUPFAM" id="SSF51735">
    <property type="entry name" value="NAD(P)-binding Rossmann-fold domains"/>
    <property type="match status" value="1"/>
</dbReference>
<protein>
    <submittedName>
        <fullName evidence="3">Retinol dehydrogenase 12</fullName>
    </submittedName>
</protein>
<dbReference type="AlphaFoldDB" id="A0A6A7ABW5"/>
<dbReference type="GO" id="GO:0016491">
    <property type="term" value="F:oxidoreductase activity"/>
    <property type="evidence" value="ECO:0007669"/>
    <property type="project" value="UniProtKB-KW"/>
</dbReference>
<sequence>MGQSINFNPSTDIGSLEGKVILVTGGNAGLGLQTIRNLCTHAPTRIYLAARTPSKASAAIKALRISLPHACEIIHLPLDLSSFPSIRAAATTFLARESRLDILINNAGVLALPYATTPDGYEIQFGTNHLGHALFTKLLLPALLAAQDARVVTVSSIGHNLTPRGGVMLDQSALREQHTWRRYGNSKLANILWTKQLAARYPGLTCVSLHPGVIVTDIYASVAQNVVARAALWVFSLLAAVLPGCFASVEGGAKCQTWAATVGKGELESGGYYRPIGVRSRGSRCAGDEGLGKKLWEWTEGEFERCGY</sequence>
<dbReference type="EMBL" id="MU006220">
    <property type="protein sequence ID" value="KAF2830199.1"/>
    <property type="molecule type" value="Genomic_DNA"/>
</dbReference>
<keyword evidence="1" id="KW-0560">Oxidoreductase</keyword>
<reference evidence="3" key="1">
    <citation type="journal article" date="2020" name="Stud. Mycol.">
        <title>101 Dothideomycetes genomes: a test case for predicting lifestyles and emergence of pathogens.</title>
        <authorList>
            <person name="Haridas S."/>
            <person name="Albert R."/>
            <person name="Binder M."/>
            <person name="Bloem J."/>
            <person name="Labutti K."/>
            <person name="Salamov A."/>
            <person name="Andreopoulos B."/>
            <person name="Baker S."/>
            <person name="Barry K."/>
            <person name="Bills G."/>
            <person name="Bluhm B."/>
            <person name="Cannon C."/>
            <person name="Castanera R."/>
            <person name="Culley D."/>
            <person name="Daum C."/>
            <person name="Ezra D."/>
            <person name="Gonzalez J."/>
            <person name="Henrissat B."/>
            <person name="Kuo A."/>
            <person name="Liang C."/>
            <person name="Lipzen A."/>
            <person name="Lutzoni F."/>
            <person name="Magnuson J."/>
            <person name="Mondo S."/>
            <person name="Nolan M."/>
            <person name="Ohm R."/>
            <person name="Pangilinan J."/>
            <person name="Park H.-J."/>
            <person name="Ramirez L."/>
            <person name="Alfaro M."/>
            <person name="Sun H."/>
            <person name="Tritt A."/>
            <person name="Yoshinaga Y."/>
            <person name="Zwiers L.-H."/>
            <person name="Turgeon B."/>
            <person name="Goodwin S."/>
            <person name="Spatafora J."/>
            <person name="Crous P."/>
            <person name="Grigoriev I."/>
        </authorList>
    </citation>
    <scope>NUCLEOTIDE SEQUENCE</scope>
    <source>
        <strain evidence="3">CBS 113818</strain>
    </source>
</reference>
<accession>A0A6A7ABW5</accession>
<evidence type="ECO:0000313" key="3">
    <source>
        <dbReference type="EMBL" id="KAF2830199.1"/>
    </source>
</evidence>
<dbReference type="OrthoDB" id="191139at2759"/>
<dbReference type="Proteomes" id="UP000799424">
    <property type="component" value="Unassembled WGS sequence"/>
</dbReference>
<evidence type="ECO:0000256" key="2">
    <source>
        <dbReference type="RuleBase" id="RU000363"/>
    </source>
</evidence>
<name>A0A6A7ABW5_9PLEO</name>
<dbReference type="InterPro" id="IPR002347">
    <property type="entry name" value="SDR_fam"/>
</dbReference>